<keyword evidence="4" id="KW-1185">Reference proteome</keyword>
<accession>A0A8K0UP42</accession>
<dbReference type="Gene3D" id="2.60.120.260">
    <property type="entry name" value="Galactose-binding domain-like"/>
    <property type="match status" value="1"/>
</dbReference>
<protein>
    <recommendedName>
        <fullName evidence="5">Transmembrane protein</fullName>
    </recommendedName>
</protein>
<dbReference type="AlphaFoldDB" id="A0A8K0UP42"/>
<organism evidence="3 4">
    <name type="scientific">Cristinia sonorae</name>
    <dbReference type="NCBI Taxonomy" id="1940300"/>
    <lineage>
        <taxon>Eukaryota</taxon>
        <taxon>Fungi</taxon>
        <taxon>Dikarya</taxon>
        <taxon>Basidiomycota</taxon>
        <taxon>Agaricomycotina</taxon>
        <taxon>Agaricomycetes</taxon>
        <taxon>Agaricomycetidae</taxon>
        <taxon>Agaricales</taxon>
        <taxon>Pleurotineae</taxon>
        <taxon>Stephanosporaceae</taxon>
        <taxon>Cristinia</taxon>
    </lineage>
</organism>
<evidence type="ECO:0000313" key="4">
    <source>
        <dbReference type="Proteomes" id="UP000813824"/>
    </source>
</evidence>
<dbReference type="OrthoDB" id="2576334at2759"/>
<dbReference type="EMBL" id="JAEVFJ010000018">
    <property type="protein sequence ID" value="KAH8099718.1"/>
    <property type="molecule type" value="Genomic_DNA"/>
</dbReference>
<keyword evidence="2" id="KW-0472">Membrane</keyword>
<feature type="region of interest" description="Disordered" evidence="1">
    <location>
        <begin position="258"/>
        <end position="285"/>
    </location>
</feature>
<comment type="caution">
    <text evidence="3">The sequence shown here is derived from an EMBL/GenBank/DDBJ whole genome shotgun (WGS) entry which is preliminary data.</text>
</comment>
<evidence type="ECO:0000256" key="2">
    <source>
        <dbReference type="SAM" id="Phobius"/>
    </source>
</evidence>
<gene>
    <name evidence="3" type="ORF">BXZ70DRAFT_1008697</name>
</gene>
<feature type="compositionally biased region" description="Polar residues" evidence="1">
    <location>
        <begin position="378"/>
        <end position="411"/>
    </location>
</feature>
<evidence type="ECO:0008006" key="5">
    <source>
        <dbReference type="Google" id="ProtNLM"/>
    </source>
</evidence>
<evidence type="ECO:0000313" key="3">
    <source>
        <dbReference type="EMBL" id="KAH8099718.1"/>
    </source>
</evidence>
<dbReference type="Proteomes" id="UP000813824">
    <property type="component" value="Unassembled WGS sequence"/>
</dbReference>
<feature type="compositionally biased region" description="Low complexity" evidence="1">
    <location>
        <begin position="268"/>
        <end position="285"/>
    </location>
</feature>
<proteinExistence type="predicted"/>
<reference evidence="3" key="1">
    <citation type="journal article" date="2021" name="New Phytol.">
        <title>Evolutionary innovations through gain and loss of genes in the ectomycorrhizal Boletales.</title>
        <authorList>
            <person name="Wu G."/>
            <person name="Miyauchi S."/>
            <person name="Morin E."/>
            <person name="Kuo A."/>
            <person name="Drula E."/>
            <person name="Varga T."/>
            <person name="Kohler A."/>
            <person name="Feng B."/>
            <person name="Cao Y."/>
            <person name="Lipzen A."/>
            <person name="Daum C."/>
            <person name="Hundley H."/>
            <person name="Pangilinan J."/>
            <person name="Johnson J."/>
            <person name="Barry K."/>
            <person name="LaButti K."/>
            <person name="Ng V."/>
            <person name="Ahrendt S."/>
            <person name="Min B."/>
            <person name="Choi I.G."/>
            <person name="Park H."/>
            <person name="Plett J.M."/>
            <person name="Magnuson J."/>
            <person name="Spatafora J.W."/>
            <person name="Nagy L.G."/>
            <person name="Henrissat B."/>
            <person name="Grigoriev I.V."/>
            <person name="Yang Z.L."/>
            <person name="Xu J."/>
            <person name="Martin F.M."/>
        </authorList>
    </citation>
    <scope>NUCLEOTIDE SEQUENCE</scope>
    <source>
        <strain evidence="3">KKN 215</strain>
    </source>
</reference>
<evidence type="ECO:0000256" key="1">
    <source>
        <dbReference type="SAM" id="MobiDB-lite"/>
    </source>
</evidence>
<feature type="region of interest" description="Disordered" evidence="1">
    <location>
        <begin position="350"/>
        <end position="431"/>
    </location>
</feature>
<sequence length="431" mass="45813">MLQLSLLYWGDRTTGEPYMTLRAYQCDLEQYNPTLIPESRGTAIYLYGGGSGSVPYQVTLHSDTESTPLPPSNGLLYSKGGLEQGIHTVNITAFPSPGQVFSFDEIVITDSIPAGTTSPPTLVQYDNSNVTAIQYVGDWSSKSDAHVPNPSHPAPFHITSTAGDYAALNFTEGVAVAINGSKNCGRGLYTVNLFDSSREILSSSQYNASTFWLVGDSLLYYRSGLDPNESYQIQLVNSARDDSVLTLNGFTIFQANGDTTSTSPTRVPLSPTSSGSDPSSPDISSAQHHVNAGVIVGPTLAGLALLALLALLITLIVIRRRKSAARRNADDIDPYSSDTRFDGPVYVAEKQQNHPSSDQSRYVSSFPSSAEPFSPSSTGPQVQAATSKAHILSQSPIAAASSDTPVTSSRPYMQASAPVVTAPPDTPAAPH</sequence>
<feature type="compositionally biased region" description="Polar residues" evidence="1">
    <location>
        <begin position="353"/>
        <end position="363"/>
    </location>
</feature>
<feature type="compositionally biased region" description="Low complexity" evidence="1">
    <location>
        <begin position="364"/>
        <end position="377"/>
    </location>
</feature>
<name>A0A8K0UP42_9AGAR</name>
<keyword evidence="2" id="KW-0812">Transmembrane</keyword>
<keyword evidence="2" id="KW-1133">Transmembrane helix</keyword>
<feature type="transmembrane region" description="Helical" evidence="2">
    <location>
        <begin position="295"/>
        <end position="318"/>
    </location>
</feature>